<name>A0ABT2JK10_9PSEU</name>
<keyword evidence="3" id="KW-1185">Reference proteome</keyword>
<organism evidence="2 3">
    <name type="scientific">Actinophytocola gossypii</name>
    <dbReference type="NCBI Taxonomy" id="2812003"/>
    <lineage>
        <taxon>Bacteria</taxon>
        <taxon>Bacillati</taxon>
        <taxon>Actinomycetota</taxon>
        <taxon>Actinomycetes</taxon>
        <taxon>Pseudonocardiales</taxon>
        <taxon>Pseudonocardiaceae</taxon>
    </lineage>
</organism>
<dbReference type="SUPFAM" id="SSF55729">
    <property type="entry name" value="Acyl-CoA N-acyltransferases (Nat)"/>
    <property type="match status" value="1"/>
</dbReference>
<evidence type="ECO:0000259" key="1">
    <source>
        <dbReference type="PROSITE" id="PS51186"/>
    </source>
</evidence>
<dbReference type="Gene3D" id="3.40.630.30">
    <property type="match status" value="1"/>
</dbReference>
<protein>
    <submittedName>
        <fullName evidence="2">N-acetyltransferase</fullName>
    </submittedName>
</protein>
<dbReference type="Pfam" id="PF13508">
    <property type="entry name" value="Acetyltransf_7"/>
    <property type="match status" value="1"/>
</dbReference>
<dbReference type="InterPro" id="IPR000182">
    <property type="entry name" value="GNAT_dom"/>
</dbReference>
<dbReference type="PROSITE" id="PS51186">
    <property type="entry name" value="GNAT"/>
    <property type="match status" value="1"/>
</dbReference>
<sequence length="121" mass="12544">MAGPVAGGVVGHVVCTRAMVGGVPVLGLGPLGVLPEWQRAGVGSALMHAVLGAADALDEPVVVLLGHTGYYPRFGFRPAVELGIVPPVAEWVAHFQARPLSAYRSAIRGDFTYAAPFRDLG</sequence>
<dbReference type="InterPro" id="IPR016181">
    <property type="entry name" value="Acyl_CoA_acyltransferase"/>
</dbReference>
<evidence type="ECO:0000313" key="2">
    <source>
        <dbReference type="EMBL" id="MCT2588041.1"/>
    </source>
</evidence>
<dbReference type="CDD" id="cd04301">
    <property type="entry name" value="NAT_SF"/>
    <property type="match status" value="1"/>
</dbReference>
<reference evidence="2 3" key="1">
    <citation type="submission" date="2021-02" db="EMBL/GenBank/DDBJ databases">
        <title>Actinophytocola xerophila sp. nov., isolated from soil of cotton cropping field.</title>
        <authorList>
            <person name="Huang R."/>
            <person name="Chen X."/>
            <person name="Ge X."/>
            <person name="Liu W."/>
        </authorList>
    </citation>
    <scope>NUCLEOTIDE SEQUENCE [LARGE SCALE GENOMIC DNA]</scope>
    <source>
        <strain evidence="2 3">S1-96</strain>
    </source>
</reference>
<feature type="domain" description="N-acetyltransferase" evidence="1">
    <location>
        <begin position="1"/>
        <end position="110"/>
    </location>
</feature>
<accession>A0ABT2JK10</accession>
<dbReference type="Proteomes" id="UP001156441">
    <property type="component" value="Unassembled WGS sequence"/>
</dbReference>
<dbReference type="EMBL" id="JAFFZE010000031">
    <property type="protein sequence ID" value="MCT2588041.1"/>
    <property type="molecule type" value="Genomic_DNA"/>
</dbReference>
<evidence type="ECO:0000313" key="3">
    <source>
        <dbReference type="Proteomes" id="UP001156441"/>
    </source>
</evidence>
<comment type="caution">
    <text evidence="2">The sequence shown here is derived from an EMBL/GenBank/DDBJ whole genome shotgun (WGS) entry which is preliminary data.</text>
</comment>
<gene>
    <name evidence="2" type="ORF">JT362_33525</name>
</gene>
<proteinExistence type="predicted"/>